<feature type="binding site" evidence="14">
    <location>
        <position position="200"/>
    </location>
    <ligand>
        <name>Ca(2+)</name>
        <dbReference type="ChEBI" id="CHEBI:29108"/>
    </ligand>
</feature>
<keyword evidence="19" id="KW-1185">Reference proteome</keyword>
<comment type="catalytic activity">
    <reaction evidence="1 15">
        <text>4-fumarylacetoacetate + H2O = acetoacetate + fumarate + H(+)</text>
        <dbReference type="Rhea" id="RHEA:10244"/>
        <dbReference type="ChEBI" id="CHEBI:13705"/>
        <dbReference type="ChEBI" id="CHEBI:15377"/>
        <dbReference type="ChEBI" id="CHEBI:15378"/>
        <dbReference type="ChEBI" id="CHEBI:18034"/>
        <dbReference type="ChEBI" id="CHEBI:29806"/>
        <dbReference type="EC" id="3.7.1.2"/>
    </reaction>
</comment>
<protein>
    <recommendedName>
        <fullName evidence="5 15">Fumarylacetoacetase</fullName>
        <ecNumber evidence="4 15">3.7.1.2</ecNumber>
    </recommendedName>
    <alternativeName>
        <fullName evidence="15">Fumarylacetoacetate hydrolase</fullName>
    </alternativeName>
</protein>
<feature type="binding site" evidence="14">
    <location>
        <position position="202"/>
    </location>
    <ligand>
        <name>Ca(2+)</name>
        <dbReference type="ChEBI" id="CHEBI:29108"/>
    </ligand>
</feature>
<keyword evidence="10 15" id="KW-0828">Tyrosine catabolism</keyword>
<evidence type="ECO:0000256" key="8">
    <source>
        <dbReference type="ARBA" id="ARBA00022837"/>
    </source>
</evidence>
<evidence type="ECO:0000256" key="10">
    <source>
        <dbReference type="ARBA" id="ARBA00022878"/>
    </source>
</evidence>
<dbReference type="Proteomes" id="UP001187531">
    <property type="component" value="Unassembled WGS sequence"/>
</dbReference>
<evidence type="ECO:0000256" key="6">
    <source>
        <dbReference type="ARBA" id="ARBA00022723"/>
    </source>
</evidence>
<evidence type="ECO:0000256" key="14">
    <source>
        <dbReference type="PIRSR" id="PIRSR605959-3"/>
    </source>
</evidence>
<feature type="binding site" evidence="13">
    <location>
        <position position="351"/>
    </location>
    <ligand>
        <name>substrate</name>
    </ligand>
</feature>
<dbReference type="PANTHER" id="PTHR43069">
    <property type="entry name" value="FUMARYLACETOACETASE"/>
    <property type="match status" value="1"/>
</dbReference>
<keyword evidence="6 14" id="KW-0479">Metal-binding</keyword>
<dbReference type="Pfam" id="PF01557">
    <property type="entry name" value="FAA_hydrolase"/>
    <property type="match status" value="1"/>
</dbReference>
<dbReference type="GO" id="GO:1902000">
    <property type="term" value="P:homogentisate catabolic process"/>
    <property type="evidence" value="ECO:0007669"/>
    <property type="project" value="TreeGrafter"/>
</dbReference>
<dbReference type="InterPro" id="IPR011234">
    <property type="entry name" value="Fumarylacetoacetase-like_C"/>
</dbReference>
<comment type="caution">
    <text evidence="18">The sequence shown here is derived from an EMBL/GenBank/DDBJ whole genome shotgun (WGS) entry which is preliminary data.</text>
</comment>
<dbReference type="SUPFAM" id="SSF56529">
    <property type="entry name" value="FAH"/>
    <property type="match status" value="1"/>
</dbReference>
<evidence type="ECO:0000313" key="19">
    <source>
        <dbReference type="Proteomes" id="UP001187531"/>
    </source>
</evidence>
<dbReference type="SUPFAM" id="SSF63433">
    <property type="entry name" value="Fumarylacetoacetate hydrolase, FAH, N-terminal domain"/>
    <property type="match status" value="1"/>
</dbReference>
<feature type="binding site" evidence="13">
    <location>
        <position position="241"/>
    </location>
    <ligand>
        <name>substrate</name>
    </ligand>
</feature>
<evidence type="ECO:0000256" key="12">
    <source>
        <dbReference type="PIRSR" id="PIRSR605959-1"/>
    </source>
</evidence>
<evidence type="ECO:0000256" key="1">
    <source>
        <dbReference type="ARBA" id="ARBA00000353"/>
    </source>
</evidence>
<dbReference type="Pfam" id="PF09298">
    <property type="entry name" value="FAA_hydrolase_N"/>
    <property type="match status" value="1"/>
</dbReference>
<organism evidence="18 19">
    <name type="scientific">Artemia franciscana</name>
    <name type="common">Brine shrimp</name>
    <name type="synonym">Artemia sanfranciscana</name>
    <dbReference type="NCBI Taxonomy" id="6661"/>
    <lineage>
        <taxon>Eukaryota</taxon>
        <taxon>Metazoa</taxon>
        <taxon>Ecdysozoa</taxon>
        <taxon>Arthropoda</taxon>
        <taxon>Crustacea</taxon>
        <taxon>Branchiopoda</taxon>
        <taxon>Anostraca</taxon>
        <taxon>Artemiidae</taxon>
        <taxon>Artemia</taxon>
    </lineage>
</organism>
<feature type="domain" description="Fumarylacetoacetase-like C-terminal" evidence="16">
    <location>
        <begin position="126"/>
        <end position="369"/>
    </location>
</feature>
<evidence type="ECO:0000256" key="4">
    <source>
        <dbReference type="ARBA" id="ARBA00012094"/>
    </source>
</evidence>
<sequence length="421" mass="47446">MSWISIHENTDFSIDNLPYGVFSRKNTNEENHIGVAIGEWILDLFVIRRLFSGPVLSSQQHVFTEKTLNNFIALGRPAWKEARTYLRSLLDKENGTLRDDLCLRERALVRQSDVEMHLPVTIGDYTDFYSSIHHATNVGEMFRGKANALMPNWKHLPVGYHGRASSVVVSGTPIRRPNGQTLPKDDSPPVFGPCKLFDFELEMGFIVGKENKLGETISIENAEDFIFGMVLVNDWSARDIQKWEYVPLGPFLAKNLGTSVSPWVVTMDALKPFTTENFPQDPIPMKHLVHEDPYNFDINLEVAIRPGCATKESVVTKSNFKYMYWTMKQQLVHHASSGCNLRVGDLLASGTISGPEAHEFGSMLELSWRGSKEIPLEDGVTRKFLLDHDEVIIRGHCQKDGIRVGFGEVTGKVLPAYPISQ</sequence>
<dbReference type="GO" id="GO:0004334">
    <property type="term" value="F:fumarylacetoacetase activity"/>
    <property type="evidence" value="ECO:0007669"/>
    <property type="project" value="UniProtKB-UniRule"/>
</dbReference>
<accession>A0AA88I8L8</accession>
<evidence type="ECO:0000256" key="13">
    <source>
        <dbReference type="PIRSR" id="PIRSR605959-2"/>
    </source>
</evidence>
<dbReference type="GO" id="GO:0006572">
    <property type="term" value="P:L-tyrosine catabolic process"/>
    <property type="evidence" value="ECO:0007669"/>
    <property type="project" value="UniProtKB-UniRule"/>
</dbReference>
<dbReference type="InterPro" id="IPR015377">
    <property type="entry name" value="Fumarylacetoacetase_N"/>
</dbReference>
<gene>
    <name evidence="18" type="ORF">QYM36_006217</name>
</gene>
<comment type="pathway">
    <text evidence="2 15">Amino-acid degradation; L-phenylalanine degradation; acetoacetate and fumarate from L-phenylalanine: step 6/6.</text>
</comment>
<evidence type="ECO:0000256" key="2">
    <source>
        <dbReference type="ARBA" id="ARBA00004782"/>
    </source>
</evidence>
<reference evidence="18" key="1">
    <citation type="submission" date="2023-07" db="EMBL/GenBank/DDBJ databases">
        <title>Chromosome-level genome assembly of Artemia franciscana.</title>
        <authorList>
            <person name="Jo E."/>
        </authorList>
    </citation>
    <scope>NUCLEOTIDE SEQUENCE</scope>
    <source>
        <tissue evidence="18">Whole body</tissue>
    </source>
</reference>
<comment type="cofactor">
    <cofactor evidence="15">
        <name>Mg(2+)</name>
        <dbReference type="ChEBI" id="CHEBI:18420"/>
    </cofactor>
    <cofactor evidence="15">
        <name>Ca(2+)</name>
        <dbReference type="ChEBI" id="CHEBI:29108"/>
    </cofactor>
</comment>
<evidence type="ECO:0000259" key="17">
    <source>
        <dbReference type="Pfam" id="PF09298"/>
    </source>
</evidence>
<dbReference type="Gene3D" id="3.90.850.10">
    <property type="entry name" value="Fumarylacetoacetase-like, C-terminal domain"/>
    <property type="match status" value="1"/>
</dbReference>
<dbReference type="FunFam" id="3.90.850.10:FF:000004">
    <property type="entry name" value="Fumarylacetoacetase"/>
    <property type="match status" value="1"/>
</dbReference>
<keyword evidence="8 14" id="KW-0106">Calcium</keyword>
<dbReference type="EMBL" id="JAVRJZ010000010">
    <property type="protein sequence ID" value="KAK2717352.1"/>
    <property type="molecule type" value="Genomic_DNA"/>
</dbReference>
<feature type="binding site" evidence="13">
    <location>
        <position position="129"/>
    </location>
    <ligand>
        <name>substrate</name>
    </ligand>
</feature>
<keyword evidence="11 15" id="KW-0585">Phenylalanine catabolism</keyword>
<evidence type="ECO:0000256" key="3">
    <source>
        <dbReference type="ARBA" id="ARBA00010211"/>
    </source>
</evidence>
<feature type="binding site" evidence="14">
    <location>
        <position position="127"/>
    </location>
    <ligand>
        <name>Ca(2+)</name>
        <dbReference type="ChEBI" id="CHEBI:29108"/>
    </ligand>
</feature>
<evidence type="ECO:0000256" key="9">
    <source>
        <dbReference type="ARBA" id="ARBA00022842"/>
    </source>
</evidence>
<proteinExistence type="inferred from homology"/>
<dbReference type="InterPro" id="IPR036663">
    <property type="entry name" value="Fumarylacetoacetase_C_sf"/>
</dbReference>
<keyword evidence="7 15" id="KW-0378">Hydrolase</keyword>
<dbReference type="GO" id="GO:0006559">
    <property type="term" value="P:L-phenylalanine catabolic process"/>
    <property type="evidence" value="ECO:0007669"/>
    <property type="project" value="UniProtKB-UniRule"/>
</dbReference>
<dbReference type="GO" id="GO:0046872">
    <property type="term" value="F:metal ion binding"/>
    <property type="evidence" value="ECO:0007669"/>
    <property type="project" value="UniProtKB-UniRule"/>
</dbReference>
<keyword evidence="9 14" id="KW-0460">Magnesium</keyword>
<evidence type="ECO:0000256" key="11">
    <source>
        <dbReference type="ARBA" id="ARBA00023232"/>
    </source>
</evidence>
<comment type="similarity">
    <text evidence="3 15">Belongs to the FAH family.</text>
</comment>
<evidence type="ECO:0000313" key="18">
    <source>
        <dbReference type="EMBL" id="KAK2717352.1"/>
    </source>
</evidence>
<evidence type="ECO:0000259" key="16">
    <source>
        <dbReference type="Pfam" id="PF01557"/>
    </source>
</evidence>
<feature type="binding site" evidence="14">
    <location>
        <position position="234"/>
    </location>
    <ligand>
        <name>Ca(2+)</name>
        <dbReference type="ChEBI" id="CHEBI:29108"/>
    </ligand>
</feature>
<feature type="binding site" evidence="13">
    <location>
        <position position="245"/>
    </location>
    <ligand>
        <name>substrate</name>
    </ligand>
</feature>
<evidence type="ECO:0000256" key="7">
    <source>
        <dbReference type="ARBA" id="ARBA00022801"/>
    </source>
</evidence>
<evidence type="ECO:0000256" key="5">
    <source>
        <dbReference type="ARBA" id="ARBA00014741"/>
    </source>
</evidence>
<dbReference type="FunFam" id="2.30.30.230:FF:000001">
    <property type="entry name" value="Fumarylacetoacetase"/>
    <property type="match status" value="1"/>
</dbReference>
<feature type="binding site" evidence="13">
    <location>
        <position position="143"/>
    </location>
    <ligand>
        <name>substrate</name>
    </ligand>
</feature>
<dbReference type="InterPro" id="IPR036462">
    <property type="entry name" value="Fumarylacetoacetase_N_sf"/>
</dbReference>
<dbReference type="PANTHER" id="PTHR43069:SF2">
    <property type="entry name" value="FUMARYLACETOACETASE"/>
    <property type="match status" value="1"/>
</dbReference>
<name>A0AA88I8L8_ARTSF</name>
<dbReference type="NCBIfam" id="TIGR01266">
    <property type="entry name" value="fum_ac_acetase"/>
    <property type="match status" value="1"/>
</dbReference>
<feature type="binding site" evidence="14">
    <location>
        <position position="234"/>
    </location>
    <ligand>
        <name>Mg(2+)</name>
        <dbReference type="ChEBI" id="CHEBI:18420"/>
    </ligand>
</feature>
<dbReference type="AlphaFoldDB" id="A0AA88I8L8"/>
<feature type="binding site" evidence="14">
    <location>
        <position position="254"/>
    </location>
    <ligand>
        <name>Mg(2+)</name>
        <dbReference type="ChEBI" id="CHEBI:18420"/>
    </ligand>
</feature>
<dbReference type="Gene3D" id="2.30.30.230">
    <property type="entry name" value="Fumarylacetoacetase, N-terminal domain"/>
    <property type="match status" value="1"/>
</dbReference>
<evidence type="ECO:0000256" key="15">
    <source>
        <dbReference type="RuleBase" id="RU366008"/>
    </source>
</evidence>
<dbReference type="InterPro" id="IPR005959">
    <property type="entry name" value="Fumarylacetoacetase"/>
</dbReference>
<feature type="binding site" evidence="14">
    <location>
        <position position="258"/>
    </location>
    <ligand>
        <name>Mg(2+)</name>
        <dbReference type="ChEBI" id="CHEBI:18420"/>
    </ligand>
</feature>
<feature type="active site" description="Proton acceptor" evidence="12">
    <location>
        <position position="134"/>
    </location>
</feature>
<feature type="domain" description="Fumarylacetoacetase N-terminal" evidence="17">
    <location>
        <begin position="16"/>
        <end position="119"/>
    </location>
</feature>
<dbReference type="EC" id="3.7.1.2" evidence="4 15"/>